<dbReference type="PROSITE" id="PS51318">
    <property type="entry name" value="TAT"/>
    <property type="match status" value="1"/>
</dbReference>
<dbReference type="PANTHER" id="PTHR34512">
    <property type="entry name" value="CELL SURFACE PROTEIN"/>
    <property type="match status" value="1"/>
</dbReference>
<feature type="domain" description="Pyrrolo-quinoline quinone repeat" evidence="2">
    <location>
        <begin position="315"/>
        <end position="442"/>
    </location>
</feature>
<organism evidence="3 4">
    <name type="scientific">Roseisolibacter agri</name>
    <dbReference type="NCBI Taxonomy" id="2014610"/>
    <lineage>
        <taxon>Bacteria</taxon>
        <taxon>Pseudomonadati</taxon>
        <taxon>Gemmatimonadota</taxon>
        <taxon>Gemmatimonadia</taxon>
        <taxon>Gemmatimonadales</taxon>
        <taxon>Gemmatimonadaceae</taxon>
        <taxon>Roseisolibacter</taxon>
    </lineage>
</organism>
<dbReference type="GO" id="GO:0016787">
    <property type="term" value="F:hydrolase activity"/>
    <property type="evidence" value="ECO:0007669"/>
    <property type="project" value="InterPro"/>
</dbReference>
<dbReference type="InterPro" id="IPR029052">
    <property type="entry name" value="Metallo-depent_PP-like"/>
</dbReference>
<dbReference type="InterPro" id="IPR004843">
    <property type="entry name" value="Calcineurin-like_PHP"/>
</dbReference>
<evidence type="ECO:0000313" key="4">
    <source>
        <dbReference type="Proteomes" id="UP001161325"/>
    </source>
</evidence>
<evidence type="ECO:0000313" key="3">
    <source>
        <dbReference type="EMBL" id="GLC23553.1"/>
    </source>
</evidence>
<dbReference type="Pfam" id="PF00149">
    <property type="entry name" value="Metallophos"/>
    <property type="match status" value="1"/>
</dbReference>
<dbReference type="Proteomes" id="UP001161325">
    <property type="component" value="Unassembled WGS sequence"/>
</dbReference>
<dbReference type="SMART" id="SM00564">
    <property type="entry name" value="PQQ"/>
    <property type="match status" value="7"/>
</dbReference>
<dbReference type="SUPFAM" id="SSF56300">
    <property type="entry name" value="Metallo-dependent phosphatases"/>
    <property type="match status" value="1"/>
</dbReference>
<gene>
    <name evidence="3" type="ORF">rosag_00660</name>
</gene>
<evidence type="ECO:0000259" key="2">
    <source>
        <dbReference type="Pfam" id="PF13360"/>
    </source>
</evidence>
<dbReference type="Pfam" id="PF13360">
    <property type="entry name" value="PQQ_2"/>
    <property type="match status" value="2"/>
</dbReference>
<dbReference type="InterPro" id="IPR015943">
    <property type="entry name" value="WD40/YVTN_repeat-like_dom_sf"/>
</dbReference>
<protein>
    <recommendedName>
        <fullName evidence="5">Outer membrane protein assembly factor BamB</fullName>
    </recommendedName>
</protein>
<reference evidence="3" key="1">
    <citation type="submission" date="2022-08" db="EMBL/GenBank/DDBJ databases">
        <title>Draft genome sequencing of Roseisolibacter agri AW1220.</title>
        <authorList>
            <person name="Tobiishi Y."/>
            <person name="Tonouchi A."/>
        </authorList>
    </citation>
    <scope>NUCLEOTIDE SEQUENCE</scope>
    <source>
        <strain evidence="3">AW1220</strain>
    </source>
</reference>
<dbReference type="SUPFAM" id="SSF50998">
    <property type="entry name" value="Quinoprotein alcohol dehydrogenase-like"/>
    <property type="match status" value="2"/>
</dbReference>
<evidence type="ECO:0000259" key="1">
    <source>
        <dbReference type="Pfam" id="PF00149"/>
    </source>
</evidence>
<dbReference type="InterPro" id="IPR011047">
    <property type="entry name" value="Quinoprotein_ADH-like_sf"/>
</dbReference>
<proteinExistence type="predicted"/>
<accession>A0AA37QBD6</accession>
<sequence length="651" mass="69535">MTTAPFDPTTSTISRRALLKLGLAAGLAPAAAFRRLPDLRHAASFSFAYFSDTHLGLERRNLDVCRTLMLEMAETIAPDLAINGGDVTDYGWAGEYDSYAQVLAGLRFPVHHVPGNHDVRWAPRGLQIFRERVGAPFRSFDHKGVHFALLDSTVPLSHYGHFESAQLRWLAADLRRVGRTTPVLLFTHHWVGRAPVVTDNDEALLRVIEPYNIKLVFTGHGHADLLWDWHGMPTTMNKGLYQGSYQRVDVDAASGEVRLSRRTEKAPTQALLVSASLKADREKRPVWALGAISAAAAAPKPPVVPPPVVPALAKRWERPLTGGVMSHLLLDGDTLYVSAMDGSVHALRASDGTVRWRATTEGYCHSSPVLADGRVIVGSADGHVYAFDARTGAPRWKRRTGGPVYASAAVARGIVGIASGDGSVYGLDAATGAVRWTYALPASVSAFAQSPAATDGTRFFIGAWDRHVYALDAATGALVWRRPGTDRSFAYSAAIGGPAVADGVVYIPSNGNVMHAFDAVTGETRWTYSSPGDKVGYSSPAVVDGRLYVGCLGDRGEVRCLDARDGRELWAAATGSTIYDSSPAVSDGIVSIGSVDGQLWTIAAADGRILGRHALPTGHFLASPAAARGIAYAASLSDRVVAVALPRPIPV</sequence>
<keyword evidence="4" id="KW-1185">Reference proteome</keyword>
<dbReference type="InterPro" id="IPR006311">
    <property type="entry name" value="TAT_signal"/>
</dbReference>
<dbReference type="InterPro" id="IPR018391">
    <property type="entry name" value="PQQ_b-propeller_rpt"/>
</dbReference>
<evidence type="ECO:0008006" key="5">
    <source>
        <dbReference type="Google" id="ProtNLM"/>
    </source>
</evidence>
<name>A0AA37QBD6_9BACT</name>
<feature type="domain" description="Pyrrolo-quinoline quinone repeat" evidence="2">
    <location>
        <begin position="555"/>
        <end position="642"/>
    </location>
</feature>
<dbReference type="Gene3D" id="3.60.21.10">
    <property type="match status" value="1"/>
</dbReference>
<dbReference type="PANTHER" id="PTHR34512:SF30">
    <property type="entry name" value="OUTER MEMBRANE PROTEIN ASSEMBLY FACTOR BAMB"/>
    <property type="match status" value="1"/>
</dbReference>
<comment type="caution">
    <text evidence="3">The sequence shown here is derived from an EMBL/GenBank/DDBJ whole genome shotgun (WGS) entry which is preliminary data.</text>
</comment>
<feature type="domain" description="Calcineurin-like phosphoesterase" evidence="1">
    <location>
        <begin position="47"/>
        <end position="223"/>
    </location>
</feature>
<dbReference type="EMBL" id="BRXS01000001">
    <property type="protein sequence ID" value="GLC23553.1"/>
    <property type="molecule type" value="Genomic_DNA"/>
</dbReference>
<dbReference type="InterPro" id="IPR002372">
    <property type="entry name" value="PQQ_rpt_dom"/>
</dbReference>
<dbReference type="RefSeq" id="WP_284347989.1">
    <property type="nucleotide sequence ID" value="NZ_BRXS01000001.1"/>
</dbReference>
<dbReference type="AlphaFoldDB" id="A0AA37QBD6"/>
<dbReference type="Gene3D" id="2.130.10.10">
    <property type="entry name" value="YVTN repeat-like/Quinoprotein amine dehydrogenase"/>
    <property type="match status" value="2"/>
</dbReference>